<accession>A0AAU8HUL4</accession>
<reference evidence="1" key="1">
    <citation type="journal article" date="2018" name="Antonie Van Leeuwenhoek">
        <title>Proteinivorax hydrogeniformans sp. nov., an anaerobic, haloalkaliphilic bacterium fermenting proteinaceous compounds with high hydrogen production.</title>
        <authorList>
            <person name="Boltyanskaya Y."/>
            <person name="Detkova E."/>
            <person name="Pimenov N."/>
            <person name="Kevbrin V."/>
        </authorList>
    </citation>
    <scope>NUCLEOTIDE SEQUENCE</scope>
    <source>
        <strain evidence="1">Z-710</strain>
    </source>
</reference>
<evidence type="ECO:0000313" key="1">
    <source>
        <dbReference type="EMBL" id="XCI29077.1"/>
    </source>
</evidence>
<dbReference type="InterPro" id="IPR054199">
    <property type="entry name" value="DUF6904"/>
</dbReference>
<protein>
    <submittedName>
        <fullName evidence="1">Uncharacterized protein</fullName>
    </submittedName>
</protein>
<dbReference type="AlphaFoldDB" id="A0AAU8HUL4"/>
<dbReference type="EMBL" id="CP159485">
    <property type="protein sequence ID" value="XCI29077.1"/>
    <property type="molecule type" value="Genomic_DNA"/>
</dbReference>
<name>A0AAU8HUL4_9FIRM</name>
<gene>
    <name evidence="1" type="ORF">PRVXH_000377</name>
</gene>
<dbReference type="Pfam" id="PF21845">
    <property type="entry name" value="DUF6904"/>
    <property type="match status" value="1"/>
</dbReference>
<reference evidence="1" key="2">
    <citation type="submission" date="2024-06" db="EMBL/GenBank/DDBJ databases">
        <authorList>
            <person name="Petrova K.O."/>
            <person name="Toshchakov S.V."/>
            <person name="Boltjanskaja Y.V."/>
            <person name="Kevbrin V.V."/>
        </authorList>
    </citation>
    <scope>NUCLEOTIDE SEQUENCE</scope>
    <source>
        <strain evidence="1">Z-710</strain>
    </source>
</reference>
<sequence length="239" mass="27807">MLIVKNTPNNTGVSISGDYEDLNELYLALHDIVGEEGEFIGYDSSRIRVLGVCYDLRHAFMGHRSIELVDNGMNEQKMLENSTIVSKKNVYYKVEVLWTEVLFVFMVLNDFIALSGDKLKNRQWDKSVAVTRKFQSMIISELKNILKATTFTRLENCMARNSGYFRYYFTQYIDVLNIRFLKMSKDKKLKNISIMGKRIAEKGDEYQNLKANIIDKAKEYNCHPSELIVSSDYPEEIDW</sequence>
<proteinExistence type="predicted"/>
<dbReference type="RefSeq" id="WP_353893626.1">
    <property type="nucleotide sequence ID" value="NZ_CP159485.1"/>
</dbReference>
<organism evidence="1">
    <name type="scientific">Proteinivorax hydrogeniformans</name>
    <dbReference type="NCBI Taxonomy" id="1826727"/>
    <lineage>
        <taxon>Bacteria</taxon>
        <taxon>Bacillati</taxon>
        <taxon>Bacillota</taxon>
        <taxon>Clostridia</taxon>
        <taxon>Eubacteriales</taxon>
        <taxon>Proteinivoracaceae</taxon>
        <taxon>Proteinivorax</taxon>
    </lineage>
</organism>